<evidence type="ECO:0000256" key="1">
    <source>
        <dbReference type="SAM" id="Phobius"/>
    </source>
</evidence>
<proteinExistence type="predicted"/>
<dbReference type="Proteomes" id="UP000274756">
    <property type="component" value="Unassembled WGS sequence"/>
</dbReference>
<dbReference type="PROSITE" id="PS50902">
    <property type="entry name" value="FLAVODOXIN_LIKE"/>
    <property type="match status" value="1"/>
</dbReference>
<evidence type="ECO:0000313" key="6">
    <source>
        <dbReference type="WBParaSite" id="DME_0000827201-mRNA-1"/>
    </source>
</evidence>
<dbReference type="Pfam" id="PF00258">
    <property type="entry name" value="Flavodoxin_1"/>
    <property type="match status" value="1"/>
</dbReference>
<dbReference type="OrthoDB" id="5858751at2759"/>
<dbReference type="GO" id="GO:0008033">
    <property type="term" value="P:tRNA processing"/>
    <property type="evidence" value="ECO:0007669"/>
    <property type="project" value="InterPro"/>
</dbReference>
<dbReference type="InterPro" id="IPR008254">
    <property type="entry name" value="Flavodoxin/NO_synth"/>
</dbReference>
<keyword evidence="5" id="KW-1185">Reference proteome</keyword>
<dbReference type="EMBL" id="UYYG01000054">
    <property type="protein sequence ID" value="VDN52329.1"/>
    <property type="molecule type" value="Genomic_DNA"/>
</dbReference>
<dbReference type="AlphaFoldDB" id="A0A0N4UKK2"/>
<keyword evidence="1" id="KW-1133">Transmembrane helix</keyword>
<reference evidence="6" key="1">
    <citation type="submission" date="2017-02" db="UniProtKB">
        <authorList>
            <consortium name="WormBaseParasite"/>
        </authorList>
    </citation>
    <scope>IDENTIFICATION</scope>
</reference>
<sequence length="274" mass="30720">MNATLKKLDSLIRSAEKDDVLLYITAFLGVVTPGLVYISYRFVHQFYANCAKKREAEKLVERRIQSEVSIFHASEDNYTEELANTVAERVGYDSAPVIDLAAISPSVFSNFMGIGVFLIQSTKQGHEPECAEWFFDWLEDMSSRKKKLKELPCQRMHYAILGIGDSKYSKTRFNRAAIILSRRLNAIGASQICKLTLADKNAKKSCSVSERSSSSADSNGSSSSTNSLELLYSVFEEGCSHSNRIEKYINRDNQLETFEEYENSGSGESDASFD</sequence>
<keyword evidence="1" id="KW-0812">Transmembrane</keyword>
<dbReference type="GO" id="GO:0010181">
    <property type="term" value="F:FMN binding"/>
    <property type="evidence" value="ECO:0007669"/>
    <property type="project" value="InterPro"/>
</dbReference>
<evidence type="ECO:0000313" key="4">
    <source>
        <dbReference type="Proteomes" id="UP000038040"/>
    </source>
</evidence>
<dbReference type="Proteomes" id="UP000038040">
    <property type="component" value="Unplaced"/>
</dbReference>
<protein>
    <submittedName>
        <fullName evidence="6">Flavodoxin-like domain-containing protein</fullName>
    </submittedName>
</protein>
<evidence type="ECO:0000313" key="5">
    <source>
        <dbReference type="Proteomes" id="UP000274756"/>
    </source>
</evidence>
<dbReference type="InterPro" id="IPR029039">
    <property type="entry name" value="Flavoprotein-like_sf"/>
</dbReference>
<dbReference type="PANTHER" id="PTHR13930">
    <property type="entry name" value="S-ADENOSYL-L-METHIONINE-DEPENDENT TRNA 4-DEMETHYLWYOSINE SYNTHASE"/>
    <property type="match status" value="1"/>
</dbReference>
<evidence type="ECO:0000259" key="2">
    <source>
        <dbReference type="PROSITE" id="PS50902"/>
    </source>
</evidence>
<keyword evidence="1" id="KW-0472">Membrane</keyword>
<dbReference type="STRING" id="318479.A0A0N4UKK2"/>
<feature type="transmembrane region" description="Helical" evidence="1">
    <location>
        <begin position="20"/>
        <end position="40"/>
    </location>
</feature>
<accession>A0A0N4UKK2</accession>
<dbReference type="WBParaSite" id="DME_0000827201-mRNA-1">
    <property type="protein sequence ID" value="DME_0000827201-mRNA-1"/>
    <property type="gene ID" value="DME_0000827201"/>
</dbReference>
<gene>
    <name evidence="3" type="ORF">DME_LOCUS2302</name>
</gene>
<organism evidence="4 6">
    <name type="scientific">Dracunculus medinensis</name>
    <name type="common">Guinea worm</name>
    <dbReference type="NCBI Taxonomy" id="318479"/>
    <lineage>
        <taxon>Eukaryota</taxon>
        <taxon>Metazoa</taxon>
        <taxon>Ecdysozoa</taxon>
        <taxon>Nematoda</taxon>
        <taxon>Chromadorea</taxon>
        <taxon>Rhabditida</taxon>
        <taxon>Spirurina</taxon>
        <taxon>Dracunculoidea</taxon>
        <taxon>Dracunculidae</taxon>
        <taxon>Dracunculus</taxon>
    </lineage>
</organism>
<dbReference type="SUPFAM" id="SSF52218">
    <property type="entry name" value="Flavoproteins"/>
    <property type="match status" value="1"/>
</dbReference>
<dbReference type="InterPro" id="IPR034556">
    <property type="entry name" value="tRNA_wybutosine-synthase"/>
</dbReference>
<dbReference type="PANTHER" id="PTHR13930:SF0">
    <property type="entry name" value="S-ADENOSYL-L-METHIONINE-DEPENDENT TRNA 4-DEMETHYLWYOSINE SYNTHASE TYW1-RELATED"/>
    <property type="match status" value="1"/>
</dbReference>
<name>A0A0N4UKK2_DRAME</name>
<feature type="domain" description="Flavodoxin-like" evidence="2">
    <location>
        <begin position="68"/>
        <end position="220"/>
    </location>
</feature>
<dbReference type="Gene3D" id="3.40.50.360">
    <property type="match status" value="1"/>
</dbReference>
<evidence type="ECO:0000313" key="3">
    <source>
        <dbReference type="EMBL" id="VDN52329.1"/>
    </source>
</evidence>
<reference evidence="3 5" key="2">
    <citation type="submission" date="2018-11" db="EMBL/GenBank/DDBJ databases">
        <authorList>
            <consortium name="Pathogen Informatics"/>
        </authorList>
    </citation>
    <scope>NUCLEOTIDE SEQUENCE [LARGE SCALE GENOMIC DNA]</scope>
</reference>
<dbReference type="GO" id="GO:0051539">
    <property type="term" value="F:4 iron, 4 sulfur cluster binding"/>
    <property type="evidence" value="ECO:0007669"/>
    <property type="project" value="InterPro"/>
</dbReference>